<dbReference type="EMBL" id="OX465086">
    <property type="protein sequence ID" value="CAI9264306.1"/>
    <property type="molecule type" value="Genomic_DNA"/>
</dbReference>
<reference evidence="2" key="1">
    <citation type="submission" date="2023-04" db="EMBL/GenBank/DDBJ databases">
        <authorList>
            <person name="Vijverberg K."/>
            <person name="Xiong W."/>
            <person name="Schranz E."/>
        </authorList>
    </citation>
    <scope>NUCLEOTIDE SEQUENCE</scope>
</reference>
<proteinExistence type="predicted"/>
<name>A0AA35V0A0_LACSI</name>
<organism evidence="2 3">
    <name type="scientific">Lactuca saligna</name>
    <name type="common">Willowleaf lettuce</name>
    <dbReference type="NCBI Taxonomy" id="75948"/>
    <lineage>
        <taxon>Eukaryota</taxon>
        <taxon>Viridiplantae</taxon>
        <taxon>Streptophyta</taxon>
        <taxon>Embryophyta</taxon>
        <taxon>Tracheophyta</taxon>
        <taxon>Spermatophyta</taxon>
        <taxon>Magnoliopsida</taxon>
        <taxon>eudicotyledons</taxon>
        <taxon>Gunneridae</taxon>
        <taxon>Pentapetalae</taxon>
        <taxon>asterids</taxon>
        <taxon>campanulids</taxon>
        <taxon>Asterales</taxon>
        <taxon>Asteraceae</taxon>
        <taxon>Cichorioideae</taxon>
        <taxon>Cichorieae</taxon>
        <taxon>Lactucinae</taxon>
        <taxon>Lactuca</taxon>
    </lineage>
</organism>
<keyword evidence="3" id="KW-1185">Reference proteome</keyword>
<dbReference type="AlphaFoldDB" id="A0AA35V0A0"/>
<accession>A0AA35V0A0</accession>
<sequence>MQYSLMADIPSFQTTTFIKSDPRNFRFVGSIPDVMFEKIPLENSIIREYHNFPCSGVHPIPAELQKINNEGNKPNRGGKRKAKETTSKIVKTLKKPRKQVEKPRSLSSEIREE</sequence>
<evidence type="ECO:0000313" key="3">
    <source>
        <dbReference type="Proteomes" id="UP001177003"/>
    </source>
</evidence>
<dbReference type="Proteomes" id="UP001177003">
    <property type="component" value="Chromosome 0"/>
</dbReference>
<feature type="region of interest" description="Disordered" evidence="1">
    <location>
        <begin position="67"/>
        <end position="113"/>
    </location>
</feature>
<evidence type="ECO:0000313" key="2">
    <source>
        <dbReference type="EMBL" id="CAI9264306.1"/>
    </source>
</evidence>
<gene>
    <name evidence="2" type="ORF">LSALG_LOCUS4961</name>
</gene>
<protein>
    <submittedName>
        <fullName evidence="2">Uncharacterized protein</fullName>
    </submittedName>
</protein>
<feature type="compositionally biased region" description="Basic and acidic residues" evidence="1">
    <location>
        <begin position="98"/>
        <end position="113"/>
    </location>
</feature>
<evidence type="ECO:0000256" key="1">
    <source>
        <dbReference type="SAM" id="MobiDB-lite"/>
    </source>
</evidence>